<dbReference type="OrthoDB" id="9807950at2"/>
<dbReference type="RefSeq" id="WP_089281061.1">
    <property type="nucleotide sequence ID" value="NZ_FZOJ01000001.1"/>
</dbReference>
<feature type="transmembrane region" description="Helical" evidence="12">
    <location>
        <begin position="38"/>
        <end position="58"/>
    </location>
</feature>
<protein>
    <recommendedName>
        <fullName evidence="3 12">Flagellar biosynthetic protein FlhB</fullName>
    </recommendedName>
</protein>
<dbReference type="Gene3D" id="6.10.250.2080">
    <property type="match status" value="1"/>
</dbReference>
<evidence type="ECO:0000256" key="10">
    <source>
        <dbReference type="ARBA" id="ARBA00023136"/>
    </source>
</evidence>
<gene>
    <name evidence="12" type="primary">flhB</name>
    <name evidence="13" type="ORF">SAMN05446037_1001278</name>
</gene>
<keyword evidence="5 12" id="KW-1003">Cell membrane</keyword>
<keyword evidence="10 12" id="KW-0472">Membrane</keyword>
<evidence type="ECO:0000256" key="11">
    <source>
        <dbReference type="ARBA" id="ARBA00023225"/>
    </source>
</evidence>
<comment type="function">
    <text evidence="12">Required for formation of the rod structure in the basal body of the flagellar apparatus. Together with FliI and FliH, may constitute the export apparatus of flagellin.</text>
</comment>
<dbReference type="AlphaFoldDB" id="A0A239A1S9"/>
<feature type="transmembrane region" description="Helical" evidence="12">
    <location>
        <begin position="200"/>
        <end position="218"/>
    </location>
</feature>
<evidence type="ECO:0000256" key="8">
    <source>
        <dbReference type="ARBA" id="ARBA00022927"/>
    </source>
</evidence>
<keyword evidence="13" id="KW-0282">Flagellum</keyword>
<evidence type="ECO:0000256" key="5">
    <source>
        <dbReference type="ARBA" id="ARBA00022475"/>
    </source>
</evidence>
<keyword evidence="14" id="KW-1185">Reference proteome</keyword>
<keyword evidence="13" id="KW-0969">Cilium</keyword>
<keyword evidence="13" id="KW-0966">Cell projection</keyword>
<dbReference type="EMBL" id="FZOJ01000001">
    <property type="protein sequence ID" value="SNR89510.1"/>
    <property type="molecule type" value="Genomic_DNA"/>
</dbReference>
<reference evidence="13 14" key="1">
    <citation type="submission" date="2017-06" db="EMBL/GenBank/DDBJ databases">
        <authorList>
            <person name="Kim H.J."/>
            <person name="Triplett B.A."/>
        </authorList>
    </citation>
    <scope>NUCLEOTIDE SEQUENCE [LARGE SCALE GENOMIC DNA]</scope>
    <source>
        <strain evidence="13 14">SCA</strain>
    </source>
</reference>
<evidence type="ECO:0000256" key="2">
    <source>
        <dbReference type="ARBA" id="ARBA00010690"/>
    </source>
</evidence>
<dbReference type="Gene3D" id="3.40.1690.10">
    <property type="entry name" value="secretion proteins EscU"/>
    <property type="match status" value="1"/>
</dbReference>
<dbReference type="InterPro" id="IPR006135">
    <property type="entry name" value="T3SS_substrate_exporter"/>
</dbReference>
<comment type="subcellular location">
    <subcellularLocation>
        <location evidence="1">Cell membrane</location>
        <topology evidence="1">Multi-pass membrane protein</topology>
    </subcellularLocation>
</comment>
<dbReference type="NCBIfam" id="TIGR00328">
    <property type="entry name" value="flhB"/>
    <property type="match status" value="1"/>
</dbReference>
<keyword evidence="9 12" id="KW-1133">Transmembrane helix</keyword>
<comment type="similarity">
    <text evidence="2 12">Belongs to the type III secretion exporter family.</text>
</comment>
<dbReference type="PRINTS" id="PR00950">
    <property type="entry name" value="TYPE3IMSPROT"/>
</dbReference>
<feature type="transmembrane region" description="Helical" evidence="12">
    <location>
        <begin position="99"/>
        <end position="124"/>
    </location>
</feature>
<organism evidence="13 14">
    <name type="scientific">Anaerovirgula multivorans</name>
    <dbReference type="NCBI Taxonomy" id="312168"/>
    <lineage>
        <taxon>Bacteria</taxon>
        <taxon>Bacillati</taxon>
        <taxon>Bacillota</taxon>
        <taxon>Clostridia</taxon>
        <taxon>Peptostreptococcales</taxon>
        <taxon>Natronincolaceae</taxon>
        <taxon>Anaerovirgula</taxon>
    </lineage>
</organism>
<keyword evidence="11 12" id="KW-1006">Bacterial flagellum protein export</keyword>
<dbReference type="Pfam" id="PF01312">
    <property type="entry name" value="Bac_export_2"/>
    <property type="match status" value="1"/>
</dbReference>
<evidence type="ECO:0000313" key="14">
    <source>
        <dbReference type="Proteomes" id="UP000198304"/>
    </source>
</evidence>
<evidence type="ECO:0000256" key="6">
    <source>
        <dbReference type="ARBA" id="ARBA00022692"/>
    </source>
</evidence>
<proteinExistence type="inferred from homology"/>
<sequence length="361" mass="41466">MEFIINLQLFAEEKTEKATQKKVKESREKGQVLQSKELNSAFMLLGAFAVLSVLSGYIGSSIRSFTTHIYGEYMNLDYLFSIKNMNRLTLIVFSNLFKLTIPIGMICLAIGVITSYIQVGYLFTTKTLTLKLSKLNPIEGFKRMFSLKSLVELLKCFVKIILIGYVIYRYTVNQLSTIFNTITMDVNTIVKTLIDITINIGYRAGIVLLILAVLDYYYQKYDYEKNLKMSKQEIKEEFKQTEGNPQIKSKIKEKQRQISMRRMMQDVPKADVIITNPTHYAIAIQYDPKQFAAPRVLAKGQDLIAQNIKKIASENELPIIENKQLARTLYDTVEIGEFIPPELYQAVAEILAYVYQINNKI</sequence>
<evidence type="ECO:0000256" key="1">
    <source>
        <dbReference type="ARBA" id="ARBA00004651"/>
    </source>
</evidence>
<evidence type="ECO:0000313" key="13">
    <source>
        <dbReference type="EMBL" id="SNR89510.1"/>
    </source>
</evidence>
<keyword evidence="6 12" id="KW-0812">Transmembrane</keyword>
<dbReference type="InterPro" id="IPR029025">
    <property type="entry name" value="T3SS_substrate_exporter_C"/>
</dbReference>
<accession>A0A239A1S9</accession>
<dbReference type="FunFam" id="3.40.1690.10:FF:000001">
    <property type="entry name" value="Flagellar biosynthetic protein FlhB"/>
    <property type="match status" value="1"/>
</dbReference>
<evidence type="ECO:0000256" key="12">
    <source>
        <dbReference type="RuleBase" id="RU364091"/>
    </source>
</evidence>
<dbReference type="PANTHER" id="PTHR30531:SF12">
    <property type="entry name" value="FLAGELLAR BIOSYNTHETIC PROTEIN FLHB"/>
    <property type="match status" value="1"/>
</dbReference>
<dbReference type="PANTHER" id="PTHR30531">
    <property type="entry name" value="FLAGELLAR BIOSYNTHETIC PROTEIN FLHB"/>
    <property type="match status" value="1"/>
</dbReference>
<dbReference type="GO" id="GO:0005886">
    <property type="term" value="C:plasma membrane"/>
    <property type="evidence" value="ECO:0007669"/>
    <property type="project" value="UniProtKB-SubCell"/>
</dbReference>
<feature type="transmembrane region" description="Helical" evidence="12">
    <location>
        <begin position="145"/>
        <end position="168"/>
    </location>
</feature>
<dbReference type="InterPro" id="IPR006136">
    <property type="entry name" value="FlhB"/>
</dbReference>
<dbReference type="GO" id="GO:0009306">
    <property type="term" value="P:protein secretion"/>
    <property type="evidence" value="ECO:0007669"/>
    <property type="project" value="InterPro"/>
</dbReference>
<keyword evidence="7 12" id="KW-1005">Bacterial flagellum biogenesis</keyword>
<evidence type="ECO:0000256" key="3">
    <source>
        <dbReference type="ARBA" id="ARBA00021622"/>
    </source>
</evidence>
<dbReference type="Proteomes" id="UP000198304">
    <property type="component" value="Unassembled WGS sequence"/>
</dbReference>
<dbReference type="GO" id="GO:0044780">
    <property type="term" value="P:bacterial-type flagellum assembly"/>
    <property type="evidence" value="ECO:0007669"/>
    <property type="project" value="InterPro"/>
</dbReference>
<keyword evidence="8 12" id="KW-0653">Protein transport</keyword>
<keyword evidence="4 12" id="KW-0813">Transport</keyword>
<evidence type="ECO:0000256" key="4">
    <source>
        <dbReference type="ARBA" id="ARBA00022448"/>
    </source>
</evidence>
<evidence type="ECO:0000256" key="9">
    <source>
        <dbReference type="ARBA" id="ARBA00022989"/>
    </source>
</evidence>
<evidence type="ECO:0000256" key="7">
    <source>
        <dbReference type="ARBA" id="ARBA00022795"/>
    </source>
</evidence>
<name>A0A239A1S9_9FIRM</name>
<dbReference type="SUPFAM" id="SSF160544">
    <property type="entry name" value="EscU C-terminal domain-like"/>
    <property type="match status" value="1"/>
</dbReference>